<evidence type="ECO:0000313" key="1">
    <source>
        <dbReference type="EMBL" id="CUO39994.1"/>
    </source>
</evidence>
<sequence>MILKNLQLLKKSMEENGWCIDSFLFNYNKSNYIVLVKLYDPKEERPQYALLKLEFLKQDDIQNKLLVPANSYRLMVETKKLREYFGIKYGENIGEIMKQFSVYFSKYIPTKVINNKNDIQKKVMCISLNKDSSENPNKIYCYKVKRNSKRADGTLRERSVYNDNKTRILRPELYEVLGIDKNLSFCYYENPEDEKSDTEIILNWTKRKNI</sequence>
<dbReference type="Proteomes" id="UP000095558">
    <property type="component" value="Unassembled WGS sequence"/>
</dbReference>
<protein>
    <submittedName>
        <fullName evidence="1">Uncharacterized protein</fullName>
    </submittedName>
</protein>
<evidence type="ECO:0000313" key="2">
    <source>
        <dbReference type="Proteomes" id="UP000095558"/>
    </source>
</evidence>
<dbReference type="OrthoDB" id="9802617at2"/>
<accession>A0A174EQ90</accession>
<proteinExistence type="predicted"/>
<reference evidence="1 2" key="1">
    <citation type="submission" date="2015-09" db="EMBL/GenBank/DDBJ databases">
        <authorList>
            <consortium name="Pathogen Informatics"/>
        </authorList>
    </citation>
    <scope>NUCLEOTIDE SEQUENCE [LARGE SCALE GENOMIC DNA]</scope>
    <source>
        <strain evidence="1 2">2789STDY5834855</strain>
    </source>
</reference>
<organism evidence="1 2">
    <name type="scientific">Clostridium disporicum</name>
    <dbReference type="NCBI Taxonomy" id="84024"/>
    <lineage>
        <taxon>Bacteria</taxon>
        <taxon>Bacillati</taxon>
        <taxon>Bacillota</taxon>
        <taxon>Clostridia</taxon>
        <taxon>Eubacteriales</taxon>
        <taxon>Clostridiaceae</taxon>
        <taxon>Clostridium</taxon>
    </lineage>
</organism>
<dbReference type="Pfam" id="PF19503">
    <property type="entry name" value="DUF6037"/>
    <property type="match status" value="1"/>
</dbReference>
<dbReference type="RefSeq" id="WP_055276930.1">
    <property type="nucleotide sequence ID" value="NZ_CYZV01000023.1"/>
</dbReference>
<dbReference type="AlphaFoldDB" id="A0A174EQ90"/>
<dbReference type="InterPro" id="IPR046100">
    <property type="entry name" value="DUF6037"/>
</dbReference>
<name>A0A174EQ90_9CLOT</name>
<dbReference type="EMBL" id="CYZV01000023">
    <property type="protein sequence ID" value="CUO39994.1"/>
    <property type="molecule type" value="Genomic_DNA"/>
</dbReference>
<gene>
    <name evidence="1" type="ORF">ERS852470_02232</name>
</gene>